<dbReference type="InterPro" id="IPR015943">
    <property type="entry name" value="WD40/YVTN_repeat-like_dom_sf"/>
</dbReference>
<dbReference type="STRING" id="147645.A6J80_08575"/>
<dbReference type="eggNOG" id="COG3391">
    <property type="taxonomic scope" value="Bacteria"/>
</dbReference>
<dbReference type="EMBL" id="CP020442">
    <property type="protein sequence ID" value="ARC36430.1"/>
    <property type="molecule type" value="Genomic_DNA"/>
</dbReference>
<dbReference type="InterPro" id="IPR011048">
    <property type="entry name" value="Haem_d1_sf"/>
</dbReference>
<dbReference type="InterPro" id="IPR011964">
    <property type="entry name" value="YVTN_b-propeller_repeat"/>
</dbReference>
<evidence type="ECO:0000313" key="2">
    <source>
        <dbReference type="EMBL" id="ARC36430.1"/>
    </source>
</evidence>
<organism evidence="2 3">
    <name type="scientific">Paracoccus yeei</name>
    <dbReference type="NCBI Taxonomy" id="147645"/>
    <lineage>
        <taxon>Bacteria</taxon>
        <taxon>Pseudomonadati</taxon>
        <taxon>Pseudomonadota</taxon>
        <taxon>Alphaproteobacteria</taxon>
        <taxon>Rhodobacterales</taxon>
        <taxon>Paracoccaceae</taxon>
        <taxon>Paracoccus</taxon>
    </lineage>
</organism>
<evidence type="ECO:0000256" key="1">
    <source>
        <dbReference type="SAM" id="SignalP"/>
    </source>
</evidence>
<proteinExistence type="predicted"/>
<dbReference type="AlphaFoldDB" id="A0A1V0GRK6"/>
<feature type="signal peptide" evidence="1">
    <location>
        <begin position="1"/>
        <end position="23"/>
    </location>
</feature>
<accession>A0A1V0GRK6</accession>
<dbReference type="PANTHER" id="PTHR47197">
    <property type="entry name" value="PROTEIN NIRF"/>
    <property type="match status" value="1"/>
</dbReference>
<keyword evidence="3" id="KW-1185">Reference proteome</keyword>
<dbReference type="KEGG" id="pye:A6J80_08575"/>
<dbReference type="PANTHER" id="PTHR47197:SF3">
    <property type="entry name" value="DIHYDRO-HEME D1 DEHYDROGENASE"/>
    <property type="match status" value="1"/>
</dbReference>
<gene>
    <name evidence="2" type="ORF">A6J80_08575</name>
</gene>
<keyword evidence="1" id="KW-0732">Signal</keyword>
<dbReference type="InterPro" id="IPR051200">
    <property type="entry name" value="Host-pathogen_enzymatic-act"/>
</dbReference>
<dbReference type="SUPFAM" id="SSF51004">
    <property type="entry name" value="C-terminal (heme d1) domain of cytochrome cd1-nitrite reductase"/>
    <property type="match status" value="1"/>
</dbReference>
<name>A0A1V0GRK6_9RHOB</name>
<dbReference type="Proteomes" id="UP000191257">
    <property type="component" value="Chromosome"/>
</dbReference>
<evidence type="ECO:0000313" key="3">
    <source>
        <dbReference type="Proteomes" id="UP000191257"/>
    </source>
</evidence>
<sequence length="307" mass="31339">MSGLAAGCRAAALALLLGTPGLADIAAVTSQNAGMLSLIDTDGMRLIGSVPLPGKPAAVAVDGPRGRIMAISVEDGRLHVLDLSGREQAAHGLGGAPFGLAVDPASGHALVTDWGGALREIDPADGRALRRWATGATPSGVAAGRGVIVTADRDADSVTIIRAGGVVRVAVGHHPFGVTLRGGRAFVTNVLSDSVSVIDLETDRVVATIATGERPYAVAFAAGRGFVTNQYDASVTVFDEASLSVLGRIETDEYPEGIAATADGNRILVANWFSDTVQAIDPAGMAVVETLDMPEGPRAFGQFIGRP</sequence>
<feature type="chain" id="PRO_5012775779" description="YncE family protein" evidence="1">
    <location>
        <begin position="24"/>
        <end position="307"/>
    </location>
</feature>
<dbReference type="RefSeq" id="WP_080621142.1">
    <property type="nucleotide sequence ID" value="NZ_CAWMZI010000001.1"/>
</dbReference>
<dbReference type="NCBIfam" id="TIGR02276">
    <property type="entry name" value="beta_rpt_yvtn"/>
    <property type="match status" value="1"/>
</dbReference>
<reference evidence="2" key="1">
    <citation type="submission" date="2017-12" db="EMBL/GenBank/DDBJ databases">
        <title>FDA dAtabase for Regulatory Grade micrObial Sequences (FDA-ARGOS): Supporting development and validation of Infectious Disease Dx tests.</title>
        <authorList>
            <person name="Campos J."/>
            <person name="Goldberg B."/>
            <person name="Tallon L."/>
            <person name="Sadzewicz L."/>
            <person name="Sengamalay N."/>
            <person name="Ott S."/>
            <person name="Godinez A."/>
            <person name="Nagaraj S."/>
            <person name="Vyas G."/>
            <person name="Aluvathingal J."/>
            <person name="Nadendla S."/>
            <person name="Geyer C."/>
            <person name="Nandy P."/>
            <person name="Hobson J."/>
            <person name="Sichtig H."/>
        </authorList>
    </citation>
    <scope>NUCLEOTIDE SEQUENCE</scope>
    <source>
        <strain evidence="2">FDAARGOS_252</strain>
    </source>
</reference>
<evidence type="ECO:0008006" key="4">
    <source>
        <dbReference type="Google" id="ProtNLM"/>
    </source>
</evidence>
<protein>
    <recommendedName>
        <fullName evidence="4">YncE family protein</fullName>
    </recommendedName>
</protein>
<dbReference type="Gene3D" id="2.130.10.10">
    <property type="entry name" value="YVTN repeat-like/Quinoprotein amine dehydrogenase"/>
    <property type="match status" value="2"/>
</dbReference>